<feature type="chain" id="PRO_5022674087" evidence="2">
    <location>
        <begin position="25"/>
        <end position="348"/>
    </location>
</feature>
<dbReference type="InterPro" id="IPR038765">
    <property type="entry name" value="Papain-like_cys_pep_sf"/>
</dbReference>
<dbReference type="GO" id="GO:0008234">
    <property type="term" value="F:cysteine-type peptidase activity"/>
    <property type="evidence" value="ECO:0007669"/>
    <property type="project" value="InterPro"/>
</dbReference>
<dbReference type="PRINTS" id="PR00705">
    <property type="entry name" value="PAPAIN"/>
</dbReference>
<dbReference type="PANTHER" id="PTHR12411">
    <property type="entry name" value="CYSTEINE PROTEASE FAMILY C1-RELATED"/>
    <property type="match status" value="1"/>
</dbReference>
<name>A0A5B8MM01_9CHLO</name>
<feature type="signal peptide" evidence="2">
    <location>
        <begin position="1"/>
        <end position="24"/>
    </location>
</feature>
<dbReference type="PROSITE" id="PS00640">
    <property type="entry name" value="THIOL_PROTEASE_ASN"/>
    <property type="match status" value="1"/>
</dbReference>
<gene>
    <name evidence="4" type="ORF">A3770_04p32030</name>
</gene>
<dbReference type="SUPFAM" id="SSF54001">
    <property type="entry name" value="Cysteine proteinases"/>
    <property type="match status" value="1"/>
</dbReference>
<keyword evidence="2" id="KW-0732">Signal</keyword>
<dbReference type="Gene3D" id="3.90.70.10">
    <property type="entry name" value="Cysteine proteinases"/>
    <property type="match status" value="1"/>
</dbReference>
<dbReference type="InterPro" id="IPR000668">
    <property type="entry name" value="Peptidase_C1A_C"/>
</dbReference>
<evidence type="ECO:0000256" key="1">
    <source>
        <dbReference type="ARBA" id="ARBA00008455"/>
    </source>
</evidence>
<organism evidence="4 5">
    <name type="scientific">Chloropicon primus</name>
    <dbReference type="NCBI Taxonomy" id="1764295"/>
    <lineage>
        <taxon>Eukaryota</taxon>
        <taxon>Viridiplantae</taxon>
        <taxon>Chlorophyta</taxon>
        <taxon>Chloropicophyceae</taxon>
        <taxon>Chloropicales</taxon>
        <taxon>Chloropicaceae</taxon>
        <taxon>Chloropicon</taxon>
    </lineage>
</organism>
<dbReference type="Proteomes" id="UP000316726">
    <property type="component" value="Chromosome 4"/>
</dbReference>
<dbReference type="GO" id="GO:0006508">
    <property type="term" value="P:proteolysis"/>
    <property type="evidence" value="ECO:0007669"/>
    <property type="project" value="InterPro"/>
</dbReference>
<dbReference type="SMART" id="SM00645">
    <property type="entry name" value="Pept_C1"/>
    <property type="match status" value="1"/>
</dbReference>
<accession>A0A5B8MM01</accession>
<evidence type="ECO:0000259" key="3">
    <source>
        <dbReference type="SMART" id="SM00645"/>
    </source>
</evidence>
<reference evidence="4 5" key="1">
    <citation type="submission" date="2018-07" db="EMBL/GenBank/DDBJ databases">
        <title>The complete nuclear genome of the prasinophyte Chloropicon primus (CCMP1205).</title>
        <authorList>
            <person name="Pombert J.-F."/>
            <person name="Otis C."/>
            <person name="Turmel M."/>
            <person name="Lemieux C."/>
        </authorList>
    </citation>
    <scope>NUCLEOTIDE SEQUENCE [LARGE SCALE GENOMIC DNA]</scope>
    <source>
        <strain evidence="4 5">CCMP1205</strain>
    </source>
</reference>
<dbReference type="STRING" id="1764295.A0A5B8MM01"/>
<dbReference type="InterPro" id="IPR025661">
    <property type="entry name" value="Pept_asp_AS"/>
</dbReference>
<dbReference type="FunFam" id="3.90.70.10:FF:000117">
    <property type="entry name" value="Probable papain cysteine protease"/>
    <property type="match status" value="1"/>
</dbReference>
<proteinExistence type="inferred from homology"/>
<feature type="domain" description="Peptidase C1A papain C-terminal" evidence="3">
    <location>
        <begin position="71"/>
        <end position="318"/>
    </location>
</feature>
<protein>
    <submittedName>
        <fullName evidence="4">Cathepsin Z</fullName>
    </submittedName>
</protein>
<dbReference type="Pfam" id="PF00112">
    <property type="entry name" value="Peptidase_C1"/>
    <property type="match status" value="1"/>
</dbReference>
<dbReference type="OrthoDB" id="190265at2759"/>
<evidence type="ECO:0000313" key="5">
    <source>
        <dbReference type="Proteomes" id="UP000316726"/>
    </source>
</evidence>
<dbReference type="AlphaFoldDB" id="A0A5B8MM01"/>
<dbReference type="InterPro" id="IPR013128">
    <property type="entry name" value="Peptidase_C1A"/>
</dbReference>
<dbReference type="EMBL" id="CP031037">
    <property type="protein sequence ID" value="QDZ20685.1"/>
    <property type="molecule type" value="Genomic_DNA"/>
</dbReference>
<comment type="similarity">
    <text evidence="1">Belongs to the peptidase C1 family.</text>
</comment>
<sequence length="348" mass="38713">MRMRMRRMVIASVAAMLLLAVAAAADPGAPPRPHPRAKLQSELVESLPGLRANEDVVLSALPHEYLEDHRLPSCFDWRDTSLEEGEGRASYVTKDLNQHVPQYCGSCWAHGALSALADRVKIARRGAWPDINYSIQALLNCGRDVAGSCHGGNALGVYQYVHDFGIPGETCQHYKARDEVCDDFHTCRNCAPPPPPQGHDCWAVPRSNYTSHYVAEYGRVRGERKMMKEIFARGPIACEIDSDPLDDYEKGVLIPEEGYEPHVNHIISVAGWGVDEEDGTPYWIVRNSWGTYWGESGWFKIKRGDNALLIEENCYWAVPEPNESWSAGLQFASSCGLPRVAALGVTKF</sequence>
<evidence type="ECO:0000313" key="4">
    <source>
        <dbReference type="EMBL" id="QDZ20685.1"/>
    </source>
</evidence>
<keyword evidence="5" id="KW-1185">Reference proteome</keyword>
<evidence type="ECO:0000256" key="2">
    <source>
        <dbReference type="SAM" id="SignalP"/>
    </source>
</evidence>